<dbReference type="GO" id="GO:0001227">
    <property type="term" value="F:DNA-binding transcription repressor activity, RNA polymerase II-specific"/>
    <property type="evidence" value="ECO:0007669"/>
    <property type="project" value="TreeGrafter"/>
</dbReference>
<evidence type="ECO:0000313" key="11">
    <source>
        <dbReference type="EMBL" id="CAD7273314.1"/>
    </source>
</evidence>
<dbReference type="Pfam" id="PF00096">
    <property type="entry name" value="zf-C2H2"/>
    <property type="match status" value="1"/>
</dbReference>
<protein>
    <recommendedName>
        <fullName evidence="10">C2H2-type domain-containing protein</fullName>
    </recommendedName>
</protein>
<dbReference type="OrthoDB" id="6342134at2759"/>
<keyword evidence="7" id="KW-0539">Nucleus</keyword>
<keyword evidence="4" id="KW-0862">Zinc</keyword>
<dbReference type="GO" id="GO:0005654">
    <property type="term" value="C:nucleoplasm"/>
    <property type="evidence" value="ECO:0007669"/>
    <property type="project" value="TreeGrafter"/>
</dbReference>
<feature type="domain" description="C2H2-type" evidence="10">
    <location>
        <begin position="489"/>
        <end position="517"/>
    </location>
</feature>
<evidence type="ECO:0000313" key="12">
    <source>
        <dbReference type="Proteomes" id="UP000678499"/>
    </source>
</evidence>
<dbReference type="Proteomes" id="UP000678499">
    <property type="component" value="Unassembled WGS sequence"/>
</dbReference>
<dbReference type="GO" id="GO:0008270">
    <property type="term" value="F:zinc ion binding"/>
    <property type="evidence" value="ECO:0007669"/>
    <property type="project" value="UniProtKB-KW"/>
</dbReference>
<keyword evidence="5" id="KW-0805">Transcription regulation</keyword>
<dbReference type="GO" id="GO:0000978">
    <property type="term" value="F:RNA polymerase II cis-regulatory region sequence-specific DNA binding"/>
    <property type="evidence" value="ECO:0007669"/>
    <property type="project" value="TreeGrafter"/>
</dbReference>
<dbReference type="EMBL" id="CAJPEX010000117">
    <property type="protein sequence ID" value="CAG0913466.1"/>
    <property type="molecule type" value="Genomic_DNA"/>
</dbReference>
<sequence length="744" mass="85460">MPRMRRGVASKVAECCLCTVRSPESCGRKTLETELKSGDSAREFLLEHKLVGLWVLETKAVDICDKCFALVESCDDLMAQFRNKLQLCRDIKSKRIKHGAAPGTFAETDDSEKVYGRGIRGRRRTTGLASASVTVPKKARHRSPSLELGEDASSKECSIVSQDLIEDNMCIKVEFVNGEEIDLSPSNPEEETVQYIDVIQPSDEEFEPSFNYEEFEVEYESAEEGTSEEAAESKKDYREWSSEDPACSDPRPFQVIRSKGASKYYIDGFIFNYVRATKSDKDIIFVRCNHYRVAGVECPVIGAINMSEKRFYYDPVTRKTNHNHLHAAIQADAEYISYASIVEREPEFQRCILANGKKGFACDLCSYSARTQTCLVSHMKAMHRIPDQDECFECGRCLESHEEYLKHMDRHRADYREKVTCISCRAPMQKKSLAFHVRAYHKGQILFNDEQRKEAGLDMMKCAICKFKVDGKSLFHLHALQAHYGEKAYGCEFCEKTFPSYRSLRDHLNVAHTKTAEFECKDCDAKFLTRVQYQRHRELHQPLQGRKLCSDCGITLPSAGYRDHLVLVHNHPAKRECKYCGQKLATYNMLRSHMILEHGVEFPKQKRKIRVCEDCGRSYTSATAYTSHRIKHHGDLPVDEDFPTCTYCGSEFLTKIILREHYKNSHGWYFVEQVEKGIQCKYCGVYSRDKYLFQNHLKLAHQLDCTIKTIRAHMRVPEGAKKPLVPKVKTETEEMDPDLIVQTV</sequence>
<feature type="domain" description="C2H2-type" evidence="10">
    <location>
        <begin position="518"/>
        <end position="545"/>
    </location>
</feature>
<dbReference type="SUPFAM" id="SSF57667">
    <property type="entry name" value="beta-beta-alpha zinc fingers"/>
    <property type="match status" value="2"/>
</dbReference>
<feature type="domain" description="C2H2-type" evidence="10">
    <location>
        <begin position="575"/>
        <end position="603"/>
    </location>
</feature>
<feature type="region of interest" description="Disordered" evidence="9">
    <location>
        <begin position="221"/>
        <end position="245"/>
    </location>
</feature>
<name>A0A7R9BER4_9CRUS</name>
<evidence type="ECO:0000259" key="10">
    <source>
        <dbReference type="PROSITE" id="PS50157"/>
    </source>
</evidence>
<evidence type="ECO:0000256" key="2">
    <source>
        <dbReference type="ARBA" id="ARBA00022723"/>
    </source>
</evidence>
<evidence type="ECO:0000256" key="5">
    <source>
        <dbReference type="ARBA" id="ARBA00023015"/>
    </source>
</evidence>
<comment type="subcellular location">
    <subcellularLocation>
        <location evidence="1">Nucleus</location>
    </subcellularLocation>
</comment>
<evidence type="ECO:0000256" key="3">
    <source>
        <dbReference type="ARBA" id="ARBA00022737"/>
    </source>
</evidence>
<evidence type="ECO:0000256" key="7">
    <source>
        <dbReference type="ARBA" id="ARBA00023242"/>
    </source>
</evidence>
<dbReference type="PANTHER" id="PTHR24399:SF70">
    <property type="entry name" value="C2H2-TYPE DOMAIN-CONTAINING PROTEIN"/>
    <property type="match status" value="1"/>
</dbReference>
<evidence type="ECO:0000256" key="1">
    <source>
        <dbReference type="ARBA" id="ARBA00004123"/>
    </source>
</evidence>
<dbReference type="EMBL" id="OA882154">
    <property type="protein sequence ID" value="CAD7273314.1"/>
    <property type="molecule type" value="Genomic_DNA"/>
</dbReference>
<feature type="compositionally biased region" description="Basic and acidic residues" evidence="9">
    <location>
        <begin position="231"/>
        <end position="241"/>
    </location>
</feature>
<dbReference type="InterPro" id="IPR013087">
    <property type="entry name" value="Znf_C2H2_type"/>
</dbReference>
<dbReference type="AlphaFoldDB" id="A0A7R9BER4"/>
<proteinExistence type="predicted"/>
<keyword evidence="3" id="KW-0677">Repeat</keyword>
<keyword evidence="12" id="KW-1185">Reference proteome</keyword>
<evidence type="ECO:0000256" key="9">
    <source>
        <dbReference type="SAM" id="MobiDB-lite"/>
    </source>
</evidence>
<keyword evidence="6" id="KW-0804">Transcription</keyword>
<gene>
    <name evidence="11" type="ORF">NMOB1V02_LOCUS1207</name>
</gene>
<feature type="compositionally biased region" description="Acidic residues" evidence="9">
    <location>
        <begin position="221"/>
        <end position="230"/>
    </location>
</feature>
<evidence type="ECO:0000256" key="4">
    <source>
        <dbReference type="ARBA" id="ARBA00022833"/>
    </source>
</evidence>
<organism evidence="11">
    <name type="scientific">Notodromas monacha</name>
    <dbReference type="NCBI Taxonomy" id="399045"/>
    <lineage>
        <taxon>Eukaryota</taxon>
        <taxon>Metazoa</taxon>
        <taxon>Ecdysozoa</taxon>
        <taxon>Arthropoda</taxon>
        <taxon>Crustacea</taxon>
        <taxon>Oligostraca</taxon>
        <taxon>Ostracoda</taxon>
        <taxon>Podocopa</taxon>
        <taxon>Podocopida</taxon>
        <taxon>Cypridocopina</taxon>
        <taxon>Cypridoidea</taxon>
        <taxon>Cyprididae</taxon>
        <taxon>Notodromas</taxon>
    </lineage>
</organism>
<evidence type="ECO:0000256" key="8">
    <source>
        <dbReference type="PROSITE-ProRule" id="PRU00042"/>
    </source>
</evidence>
<dbReference type="PANTHER" id="PTHR24399">
    <property type="entry name" value="ZINC FINGER AND BTB DOMAIN-CONTAINING"/>
    <property type="match status" value="1"/>
</dbReference>
<accession>A0A7R9BER4</accession>
<evidence type="ECO:0000256" key="6">
    <source>
        <dbReference type="ARBA" id="ARBA00023163"/>
    </source>
</evidence>
<dbReference type="Gene3D" id="3.30.160.60">
    <property type="entry name" value="Classic Zinc Finger"/>
    <property type="match status" value="4"/>
</dbReference>
<keyword evidence="8" id="KW-0863">Zinc-finger</keyword>
<feature type="domain" description="C2H2-type" evidence="10">
    <location>
        <begin position="610"/>
        <end position="637"/>
    </location>
</feature>
<keyword evidence="2" id="KW-0479">Metal-binding</keyword>
<dbReference type="PROSITE" id="PS00028">
    <property type="entry name" value="ZINC_FINGER_C2H2_1"/>
    <property type="match status" value="6"/>
</dbReference>
<dbReference type="InterPro" id="IPR036236">
    <property type="entry name" value="Znf_C2H2_sf"/>
</dbReference>
<reference evidence="11" key="1">
    <citation type="submission" date="2020-11" db="EMBL/GenBank/DDBJ databases">
        <authorList>
            <person name="Tran Van P."/>
        </authorList>
    </citation>
    <scope>NUCLEOTIDE SEQUENCE</scope>
</reference>
<dbReference type="PROSITE" id="PS50157">
    <property type="entry name" value="ZINC_FINGER_C2H2_2"/>
    <property type="match status" value="4"/>
</dbReference>
<dbReference type="SMART" id="SM00355">
    <property type="entry name" value="ZnF_C2H2"/>
    <property type="match status" value="11"/>
</dbReference>